<dbReference type="AlphaFoldDB" id="A0A2J9PP86"/>
<dbReference type="PANTHER" id="PTHR43235">
    <property type="entry name" value="GLUTAMINE AMIDOTRANSFERASE PB2B2.05-RELATED"/>
    <property type="match status" value="1"/>
</dbReference>
<evidence type="ECO:0000313" key="1">
    <source>
        <dbReference type="EMBL" id="PNL92174.1"/>
    </source>
</evidence>
<gene>
    <name evidence="1" type="ORF">A6J77_008005</name>
</gene>
<proteinExistence type="predicted"/>
<name>A0A2J9PP86_9LACT</name>
<dbReference type="SUPFAM" id="SSF52317">
    <property type="entry name" value="Class I glutamine amidotransferase-like"/>
    <property type="match status" value="1"/>
</dbReference>
<accession>A0A2J9PP86</accession>
<reference evidence="2" key="1">
    <citation type="submission" date="2017-12" db="EMBL/GenBank/DDBJ databases">
        <title>FDA dAtabase for Regulatory Grade micrObial Sequences (FDA-ARGOS): Supporting development and validation of Infectious Disease Dx tests.</title>
        <authorList>
            <person name="Hoffmann M."/>
            <person name="Allard M."/>
            <person name="Evans P."/>
            <person name="Brown E."/>
            <person name="Tallon L."/>
            <person name="Sadzewicz L."/>
            <person name="Sengamalay N."/>
            <person name="Ott S."/>
            <person name="Godinez A."/>
            <person name="Nagaraj S."/>
            <person name="Vavikolanu K."/>
            <person name="Aluvathingal J."/>
            <person name="Nadendla S."/>
            <person name="Sichtig H."/>
        </authorList>
    </citation>
    <scope>NUCLEOTIDE SEQUENCE [LARGE SCALE GENOMIC DNA]</scope>
    <source>
        <strain evidence="2">FDAARGOS_249</strain>
    </source>
</reference>
<dbReference type="RefSeq" id="WP_083069751.1">
    <property type="nucleotide sequence ID" value="NZ_JALXKY010000007.1"/>
</dbReference>
<sequence>MNNEVSTYKQVIGVTGNHNALDHDWDEFMRDYSPHGYSNSLTKAGHIPIIIPLQEDLSLAELYVAKLDGLVFTGGQDVSPLLYGREPSPKLQSVYPPRDRWERALFEAATKKNIPILGICRGFQLINILLNGTVYQDLSEYPISQANAVQHIQNWSRMHFPHHSIQLEKGSIISNLFDNPKTLLINTYHHQVIEDLSPLLKATAWANDGVIESYEVDKSKSTYNILGVQWHPEMMTDNLEDNMLPIFEWFHNF</sequence>
<dbReference type="InterPro" id="IPR011697">
    <property type="entry name" value="Peptidase_C26"/>
</dbReference>
<dbReference type="GO" id="GO:0033969">
    <property type="term" value="F:gamma-glutamyl-gamma-aminobutyrate hydrolase activity"/>
    <property type="evidence" value="ECO:0007669"/>
    <property type="project" value="TreeGrafter"/>
</dbReference>
<dbReference type="PROSITE" id="PS51273">
    <property type="entry name" value="GATASE_TYPE_1"/>
    <property type="match status" value="1"/>
</dbReference>
<protein>
    <submittedName>
        <fullName evidence="1">Uncharacterized protein</fullName>
    </submittedName>
</protein>
<dbReference type="Pfam" id="PF07722">
    <property type="entry name" value="Peptidase_C26"/>
    <property type="match status" value="1"/>
</dbReference>
<dbReference type="GO" id="GO:0006598">
    <property type="term" value="P:polyamine catabolic process"/>
    <property type="evidence" value="ECO:0007669"/>
    <property type="project" value="TreeGrafter"/>
</dbReference>
<dbReference type="PANTHER" id="PTHR43235:SF1">
    <property type="entry name" value="GLUTAMINE AMIDOTRANSFERASE PB2B2.05-RELATED"/>
    <property type="match status" value="1"/>
</dbReference>
<dbReference type="Gene3D" id="3.40.50.880">
    <property type="match status" value="1"/>
</dbReference>
<dbReference type="Proteomes" id="UP000192813">
    <property type="component" value="Unassembled WGS sequence"/>
</dbReference>
<dbReference type="InterPro" id="IPR044668">
    <property type="entry name" value="PuuD-like"/>
</dbReference>
<evidence type="ECO:0000313" key="2">
    <source>
        <dbReference type="Proteomes" id="UP000192813"/>
    </source>
</evidence>
<dbReference type="InterPro" id="IPR029062">
    <property type="entry name" value="Class_I_gatase-like"/>
</dbReference>
<dbReference type="EMBL" id="NBTM02000001">
    <property type="protein sequence ID" value="PNL92174.1"/>
    <property type="molecule type" value="Genomic_DNA"/>
</dbReference>
<dbReference type="CDD" id="cd01745">
    <property type="entry name" value="GATase1_2"/>
    <property type="match status" value="1"/>
</dbReference>
<comment type="caution">
    <text evidence="1">The sequence shown here is derived from an EMBL/GenBank/DDBJ whole genome shotgun (WGS) entry which is preliminary data.</text>
</comment>
<dbReference type="GO" id="GO:0005829">
    <property type="term" value="C:cytosol"/>
    <property type="evidence" value="ECO:0007669"/>
    <property type="project" value="TreeGrafter"/>
</dbReference>
<organism evidence="1 2">
    <name type="scientific">Aerococcus viridans</name>
    <dbReference type="NCBI Taxonomy" id="1377"/>
    <lineage>
        <taxon>Bacteria</taxon>
        <taxon>Bacillati</taxon>
        <taxon>Bacillota</taxon>
        <taxon>Bacilli</taxon>
        <taxon>Lactobacillales</taxon>
        <taxon>Aerococcaceae</taxon>
        <taxon>Aerococcus</taxon>
    </lineage>
</organism>